<dbReference type="InterPro" id="IPR006652">
    <property type="entry name" value="Kelch_1"/>
</dbReference>
<sequence length="487" mass="56450">MDSKPKCTHHPKDADFYCRTPKCMYGYCVGCGMNHLGHDYLKIDDPSLPSILSCDISVFLLNQQKIYDQSYKEHESIELNLRQIQNEVSQVIMDIEGYFVDLMESLKAREIELIREASSKGMIIEAEIREDLEECEKVMKTQKNILDSLTQLKISFDSLDFTEKIEKTYDLHTKYAVPPPHKQNRFYSFHAGFDYDPFFKDEFQSIGRIHTRQDEFNGYIQKSFNFFKEFAKDIYKYDITHQAWEINPNVSMPRLHHFNVVYAKDRDEYLMVGCTANQSKLIKYYASQDKIEQFDLGFEYPQWSFSCYYWGKLFLLGGEINDSSTQICKSYTPRNNTWSNIADLIIARDSSSVIGFENKYLYVFGGYSNGISLKSIERYHKDALRWELMHVQMPVPLAFISLVSTGIDMVLFGGECNERSSDQVFKWNGYNGFIECPRLSAPFTCGGSDIVVFVAGNVYIIRADDSDFPTAEIYPISNINFNSADNM</sequence>
<dbReference type="AlphaFoldDB" id="A0AAU9JNK4"/>
<gene>
    <name evidence="3" type="ORF">BSTOLATCC_MIC41962</name>
</gene>
<dbReference type="EMBL" id="CAJZBQ010000041">
    <property type="protein sequence ID" value="CAG9326689.1"/>
    <property type="molecule type" value="Genomic_DNA"/>
</dbReference>
<name>A0AAU9JNK4_9CILI</name>
<organism evidence="3 4">
    <name type="scientific">Blepharisma stoltei</name>
    <dbReference type="NCBI Taxonomy" id="1481888"/>
    <lineage>
        <taxon>Eukaryota</taxon>
        <taxon>Sar</taxon>
        <taxon>Alveolata</taxon>
        <taxon>Ciliophora</taxon>
        <taxon>Postciliodesmatophora</taxon>
        <taxon>Heterotrichea</taxon>
        <taxon>Heterotrichida</taxon>
        <taxon>Blepharismidae</taxon>
        <taxon>Blepharisma</taxon>
    </lineage>
</organism>
<protein>
    <recommendedName>
        <fullName evidence="5">Kelch motif family protein</fullName>
    </recommendedName>
</protein>
<reference evidence="3" key="1">
    <citation type="submission" date="2021-09" db="EMBL/GenBank/DDBJ databases">
        <authorList>
            <consortium name="AG Swart"/>
            <person name="Singh M."/>
            <person name="Singh A."/>
            <person name="Seah K."/>
            <person name="Emmerich C."/>
        </authorList>
    </citation>
    <scope>NUCLEOTIDE SEQUENCE</scope>
    <source>
        <strain evidence="3">ATCC30299</strain>
    </source>
</reference>
<comment type="caution">
    <text evidence="3">The sequence shown here is derived from an EMBL/GenBank/DDBJ whole genome shotgun (WGS) entry which is preliminary data.</text>
</comment>
<keyword evidence="2" id="KW-0677">Repeat</keyword>
<accession>A0AAU9JNK4</accession>
<keyword evidence="1" id="KW-0880">Kelch repeat</keyword>
<evidence type="ECO:0008006" key="5">
    <source>
        <dbReference type="Google" id="ProtNLM"/>
    </source>
</evidence>
<dbReference type="SUPFAM" id="SSF117281">
    <property type="entry name" value="Kelch motif"/>
    <property type="match status" value="1"/>
</dbReference>
<dbReference type="PANTHER" id="PTHR24412:SF489">
    <property type="entry name" value="RING FINGER DOMAIN AND KELCH REPEAT-CONTAINING PROTEIN DDB_G0271372"/>
    <property type="match status" value="1"/>
</dbReference>
<evidence type="ECO:0000256" key="1">
    <source>
        <dbReference type="ARBA" id="ARBA00022441"/>
    </source>
</evidence>
<dbReference type="SMART" id="SM00612">
    <property type="entry name" value="Kelch"/>
    <property type="match status" value="2"/>
</dbReference>
<evidence type="ECO:0000313" key="4">
    <source>
        <dbReference type="Proteomes" id="UP001162131"/>
    </source>
</evidence>
<evidence type="ECO:0000313" key="3">
    <source>
        <dbReference type="EMBL" id="CAG9326689.1"/>
    </source>
</evidence>
<dbReference type="PANTHER" id="PTHR24412">
    <property type="entry name" value="KELCH PROTEIN"/>
    <property type="match status" value="1"/>
</dbReference>
<keyword evidence="4" id="KW-1185">Reference proteome</keyword>
<dbReference type="Pfam" id="PF01344">
    <property type="entry name" value="Kelch_1"/>
    <property type="match status" value="1"/>
</dbReference>
<dbReference type="InterPro" id="IPR015915">
    <property type="entry name" value="Kelch-typ_b-propeller"/>
</dbReference>
<proteinExistence type="predicted"/>
<dbReference type="Gene3D" id="2.120.10.80">
    <property type="entry name" value="Kelch-type beta propeller"/>
    <property type="match status" value="1"/>
</dbReference>
<evidence type="ECO:0000256" key="2">
    <source>
        <dbReference type="ARBA" id="ARBA00022737"/>
    </source>
</evidence>
<dbReference type="Proteomes" id="UP001162131">
    <property type="component" value="Unassembled WGS sequence"/>
</dbReference>